<reference evidence="1 2" key="1">
    <citation type="journal article" date="2019" name="Sci. Rep.">
        <title>Orb-weaving spider Araneus ventricosus genome elucidates the spidroin gene catalogue.</title>
        <authorList>
            <person name="Kono N."/>
            <person name="Nakamura H."/>
            <person name="Ohtoshi R."/>
            <person name="Moran D.A.P."/>
            <person name="Shinohara A."/>
            <person name="Yoshida Y."/>
            <person name="Fujiwara M."/>
            <person name="Mori M."/>
            <person name="Tomita M."/>
            <person name="Arakawa K."/>
        </authorList>
    </citation>
    <scope>NUCLEOTIDE SEQUENCE [LARGE SCALE GENOMIC DNA]</scope>
</reference>
<keyword evidence="2" id="KW-1185">Reference proteome</keyword>
<protein>
    <submittedName>
        <fullName evidence="1">Uncharacterized protein</fullName>
    </submittedName>
</protein>
<accession>A0A4Y2SNT9</accession>
<dbReference type="EMBL" id="BGPR01022660">
    <property type="protein sequence ID" value="GBN89176.1"/>
    <property type="molecule type" value="Genomic_DNA"/>
</dbReference>
<comment type="caution">
    <text evidence="1">The sequence shown here is derived from an EMBL/GenBank/DDBJ whole genome shotgun (WGS) entry which is preliminary data.</text>
</comment>
<dbReference type="Proteomes" id="UP000499080">
    <property type="component" value="Unassembled WGS sequence"/>
</dbReference>
<evidence type="ECO:0000313" key="2">
    <source>
        <dbReference type="Proteomes" id="UP000499080"/>
    </source>
</evidence>
<dbReference type="AlphaFoldDB" id="A0A4Y2SNT9"/>
<gene>
    <name evidence="1" type="ORF">AVEN_148015_1</name>
</gene>
<sequence length="109" mass="12459">MTITSYLASLSPDFHTTLAYSPSLWILSLWVGQWAWVVGSAPAVWDVWPLRRTEFFSHIAHEGFFLLKGLEETPVGTTAESVELLEVIARLWRAATTGLCWRYSYKMHV</sequence>
<name>A0A4Y2SNT9_ARAVE</name>
<organism evidence="1 2">
    <name type="scientific">Araneus ventricosus</name>
    <name type="common">Orbweaver spider</name>
    <name type="synonym">Epeira ventricosa</name>
    <dbReference type="NCBI Taxonomy" id="182803"/>
    <lineage>
        <taxon>Eukaryota</taxon>
        <taxon>Metazoa</taxon>
        <taxon>Ecdysozoa</taxon>
        <taxon>Arthropoda</taxon>
        <taxon>Chelicerata</taxon>
        <taxon>Arachnida</taxon>
        <taxon>Araneae</taxon>
        <taxon>Araneomorphae</taxon>
        <taxon>Entelegynae</taxon>
        <taxon>Araneoidea</taxon>
        <taxon>Araneidae</taxon>
        <taxon>Araneus</taxon>
    </lineage>
</organism>
<evidence type="ECO:0000313" key="1">
    <source>
        <dbReference type="EMBL" id="GBN89176.1"/>
    </source>
</evidence>
<proteinExistence type="predicted"/>